<dbReference type="RefSeq" id="WP_191818734.1">
    <property type="nucleotide sequence ID" value="NZ_JACYFT010000001.1"/>
</dbReference>
<protein>
    <submittedName>
        <fullName evidence="2">Uncharacterized protein</fullName>
    </submittedName>
</protein>
<reference evidence="2" key="1">
    <citation type="submission" date="2020-09" db="EMBL/GenBank/DDBJ databases">
        <title>Genome seq and assembly of Limnohabitants sp.</title>
        <authorList>
            <person name="Chhetri G."/>
        </authorList>
    </citation>
    <scope>NUCLEOTIDE SEQUENCE</scope>
    <source>
        <strain evidence="2">JUR4</strain>
    </source>
</reference>
<gene>
    <name evidence="2" type="ORF">IC609_07260</name>
</gene>
<dbReference type="EMBL" id="JACYFT010000001">
    <property type="protein sequence ID" value="MBD8050338.1"/>
    <property type="molecule type" value="Genomic_DNA"/>
</dbReference>
<comment type="caution">
    <text evidence="2">The sequence shown here is derived from an EMBL/GenBank/DDBJ whole genome shotgun (WGS) entry which is preliminary data.</text>
</comment>
<evidence type="ECO:0000313" key="3">
    <source>
        <dbReference type="Proteomes" id="UP000647424"/>
    </source>
</evidence>
<organism evidence="2 3">
    <name type="scientific">Limnohabitans radicicola</name>
    <dbReference type="NCBI Taxonomy" id="2771427"/>
    <lineage>
        <taxon>Bacteria</taxon>
        <taxon>Pseudomonadati</taxon>
        <taxon>Pseudomonadota</taxon>
        <taxon>Betaproteobacteria</taxon>
        <taxon>Burkholderiales</taxon>
        <taxon>Comamonadaceae</taxon>
        <taxon>Limnohabitans</taxon>
    </lineage>
</organism>
<sequence length="138" mass="15725">MNTDTTNKLEPIHSIARQKPGMYLGLFHGRDTPNEVMNDWGFDGPALGPLKHVHTTYASNMHIQFNCLSDAHLLTGNNDTYLELQLDGGLLCFDGKLYGDWTVYMVSPEEFFRPPNTFRQDTRPDDLRTQARPIPIDD</sequence>
<proteinExistence type="predicted"/>
<evidence type="ECO:0000313" key="2">
    <source>
        <dbReference type="EMBL" id="MBD8050338.1"/>
    </source>
</evidence>
<accession>A0A927FHU9</accession>
<feature type="region of interest" description="Disordered" evidence="1">
    <location>
        <begin position="115"/>
        <end position="138"/>
    </location>
</feature>
<evidence type="ECO:0000256" key="1">
    <source>
        <dbReference type="SAM" id="MobiDB-lite"/>
    </source>
</evidence>
<dbReference type="Proteomes" id="UP000647424">
    <property type="component" value="Unassembled WGS sequence"/>
</dbReference>
<keyword evidence="3" id="KW-1185">Reference proteome</keyword>
<feature type="compositionally biased region" description="Basic and acidic residues" evidence="1">
    <location>
        <begin position="120"/>
        <end position="129"/>
    </location>
</feature>
<name>A0A927FHU9_9BURK</name>
<dbReference type="AlphaFoldDB" id="A0A927FHU9"/>